<dbReference type="eggNOG" id="COG3600">
    <property type="taxonomic scope" value="Bacteria"/>
</dbReference>
<keyword evidence="3" id="KW-1185">Reference proteome</keyword>
<name>A0A0A3J4T7_9BACL</name>
<dbReference type="OrthoDB" id="9799173at2"/>
<dbReference type="RefSeq" id="WP_036177549.1">
    <property type="nucleotide sequence ID" value="NZ_AVCZ01000024.1"/>
</dbReference>
<evidence type="ECO:0000259" key="1">
    <source>
        <dbReference type="Pfam" id="PF13274"/>
    </source>
</evidence>
<evidence type="ECO:0000313" key="2">
    <source>
        <dbReference type="EMBL" id="KGR90178.1"/>
    </source>
</evidence>
<proteinExistence type="predicted"/>
<accession>A0A0A3J4T7</accession>
<dbReference type="Proteomes" id="UP000030595">
    <property type="component" value="Unassembled WGS sequence"/>
</dbReference>
<organism evidence="2 3">
    <name type="scientific">Ureibacillus massiliensis 4400831 = CIP 108448 = CCUG 49529</name>
    <dbReference type="NCBI Taxonomy" id="1211035"/>
    <lineage>
        <taxon>Bacteria</taxon>
        <taxon>Bacillati</taxon>
        <taxon>Bacillota</taxon>
        <taxon>Bacilli</taxon>
        <taxon>Bacillales</taxon>
        <taxon>Caryophanaceae</taxon>
        <taxon>Ureibacillus</taxon>
    </lineage>
</organism>
<dbReference type="AlphaFoldDB" id="A0A0A3J4T7"/>
<evidence type="ECO:0000313" key="3">
    <source>
        <dbReference type="Proteomes" id="UP000030595"/>
    </source>
</evidence>
<dbReference type="EMBL" id="JPVQ01000024">
    <property type="protein sequence ID" value="KGR90178.1"/>
    <property type="molecule type" value="Genomic_DNA"/>
</dbReference>
<feature type="domain" description="Antitoxin SocA-like Panacea" evidence="1">
    <location>
        <begin position="32"/>
        <end position="128"/>
    </location>
</feature>
<protein>
    <recommendedName>
        <fullName evidence="1">Antitoxin SocA-like Panacea domain-containing protein</fullName>
    </recommendedName>
</protein>
<dbReference type="InterPro" id="IPR025272">
    <property type="entry name" value="SocA_Panacea"/>
</dbReference>
<comment type="caution">
    <text evidence="2">The sequence shown here is derived from an EMBL/GenBank/DDBJ whole genome shotgun (WGS) entry which is preliminary data.</text>
</comment>
<sequence>MLNLQRMDSIILSKYILGYINEMGLEVNHLKLQKLIYYVDAWHMVFLKEPLIDEDFEAWMHGPVVRNVWNYYKEKSILNAVIPSSEETISLENYLSEEQIQVINDVLDEYGNKTPYYLECLTHEEKPWLTARIGYAPSDRCEERISKNIMKEYYTEKLYGETETEI</sequence>
<gene>
    <name evidence="2" type="ORF">CD30_13085</name>
</gene>
<dbReference type="Pfam" id="PF13274">
    <property type="entry name" value="SocA_Panacea"/>
    <property type="match status" value="1"/>
</dbReference>
<reference evidence="2 3" key="1">
    <citation type="submission" date="2014-02" db="EMBL/GenBank/DDBJ databases">
        <title>Draft genome sequence of Lysinibacillus massiliensis CCUG 49529.</title>
        <authorList>
            <person name="Zhang F."/>
            <person name="Wang G."/>
            <person name="Zhang L."/>
        </authorList>
    </citation>
    <scope>NUCLEOTIDE SEQUENCE [LARGE SCALE GENOMIC DNA]</scope>
    <source>
        <strain evidence="2 3">CCUG 49529</strain>
    </source>
</reference>